<dbReference type="InterPro" id="IPR032389">
    <property type="entry name" value="GspB_C"/>
</dbReference>
<sequence length="104" mass="11445">MARIFTLPLLALLLSSNALALNDPTRPTDPALYFGGGNAGGWALQSILLSDDRRIAIINGKRVREGERIGSARVARIRKSHVVLKTRGRTLNLQLRSDTEKTRP</sequence>
<dbReference type="Pfam" id="PF16537">
    <property type="entry name" value="T2SSB"/>
    <property type="match status" value="1"/>
</dbReference>
<dbReference type="AlphaFoldDB" id="A0A3B0Z6D6"/>
<name>A0A3B0Z6D6_9ZZZZ</name>
<gene>
    <name evidence="2" type="ORF">MNBD_GAMMA15-1610</name>
</gene>
<dbReference type="EMBL" id="UOFN01000056">
    <property type="protein sequence ID" value="VAW76256.1"/>
    <property type="molecule type" value="Genomic_DNA"/>
</dbReference>
<evidence type="ECO:0000259" key="1">
    <source>
        <dbReference type="Pfam" id="PF16537"/>
    </source>
</evidence>
<evidence type="ECO:0000313" key="2">
    <source>
        <dbReference type="EMBL" id="VAW76256.1"/>
    </source>
</evidence>
<dbReference type="GO" id="GO:0015627">
    <property type="term" value="C:type II protein secretion system complex"/>
    <property type="evidence" value="ECO:0007669"/>
    <property type="project" value="InterPro"/>
</dbReference>
<protein>
    <recommendedName>
        <fullName evidence="1">Type II secretion system protein GspB C-terminal domain-containing protein</fullName>
    </recommendedName>
</protein>
<accession>A0A3B0Z6D6</accession>
<organism evidence="2">
    <name type="scientific">hydrothermal vent metagenome</name>
    <dbReference type="NCBI Taxonomy" id="652676"/>
    <lineage>
        <taxon>unclassified sequences</taxon>
        <taxon>metagenomes</taxon>
        <taxon>ecological metagenomes</taxon>
    </lineage>
</organism>
<proteinExistence type="predicted"/>
<feature type="domain" description="Type II secretion system protein GspB C-terminal" evidence="1">
    <location>
        <begin position="51"/>
        <end position="93"/>
    </location>
</feature>
<reference evidence="2" key="1">
    <citation type="submission" date="2018-06" db="EMBL/GenBank/DDBJ databases">
        <authorList>
            <person name="Zhirakovskaya E."/>
        </authorList>
    </citation>
    <scope>NUCLEOTIDE SEQUENCE</scope>
</reference>